<dbReference type="InterPro" id="IPR009061">
    <property type="entry name" value="DNA-bd_dom_put_sf"/>
</dbReference>
<keyword evidence="2" id="KW-0238">DNA-binding</keyword>
<evidence type="ECO:0000256" key="1">
    <source>
        <dbReference type="ARBA" id="ARBA00023015"/>
    </source>
</evidence>
<keyword evidence="1" id="KW-0805">Transcription regulation</keyword>
<evidence type="ECO:0000256" key="3">
    <source>
        <dbReference type="ARBA" id="ARBA00023163"/>
    </source>
</evidence>
<protein>
    <submittedName>
        <fullName evidence="6">Transcriptional regulator</fullName>
    </submittedName>
</protein>
<dbReference type="AlphaFoldDB" id="A0A1Z4JS31"/>
<dbReference type="PANTHER" id="PTHR30204">
    <property type="entry name" value="REDOX-CYCLING DRUG-SENSING TRANSCRIPTIONAL ACTIVATOR SOXR"/>
    <property type="match status" value="1"/>
</dbReference>
<name>A0A1Z4JS31_LEPBY</name>
<dbReference type="PRINTS" id="PR00040">
    <property type="entry name" value="HTHMERR"/>
</dbReference>
<keyword evidence="3" id="KW-0804">Transcription</keyword>
<dbReference type="CDD" id="cd04770">
    <property type="entry name" value="HTH_HMRTR"/>
    <property type="match status" value="1"/>
</dbReference>
<dbReference type="Pfam" id="PF00376">
    <property type="entry name" value="MerR"/>
    <property type="match status" value="1"/>
</dbReference>
<dbReference type="Proteomes" id="UP000217895">
    <property type="component" value="Plasmid Plasmid1 dna"/>
</dbReference>
<geneLocation type="plasmid" evidence="6">
    <name>plasmid1</name>
</geneLocation>
<evidence type="ECO:0000313" key="6">
    <source>
        <dbReference type="EMBL" id="BAY59477.1"/>
    </source>
</evidence>
<evidence type="ECO:0000256" key="4">
    <source>
        <dbReference type="SAM" id="Coils"/>
    </source>
</evidence>
<keyword evidence="4" id="KW-0175">Coiled coil</keyword>
<evidence type="ECO:0000313" key="7">
    <source>
        <dbReference type="Proteomes" id="UP000217895"/>
    </source>
</evidence>
<dbReference type="PANTHER" id="PTHR30204:SF94">
    <property type="entry name" value="HEAVY METAL-DEPENDENT TRANSCRIPTIONAL REGULATOR HI_0293-RELATED"/>
    <property type="match status" value="1"/>
</dbReference>
<dbReference type="PROSITE" id="PS50937">
    <property type="entry name" value="HTH_MERR_2"/>
    <property type="match status" value="1"/>
</dbReference>
<dbReference type="GO" id="GO:0003677">
    <property type="term" value="F:DNA binding"/>
    <property type="evidence" value="ECO:0007669"/>
    <property type="project" value="UniProtKB-KW"/>
</dbReference>
<keyword evidence="6" id="KW-0614">Plasmid</keyword>
<dbReference type="Gene3D" id="1.10.1660.10">
    <property type="match status" value="1"/>
</dbReference>
<dbReference type="SMART" id="SM00422">
    <property type="entry name" value="HTH_MERR"/>
    <property type="match status" value="1"/>
</dbReference>
<dbReference type="InterPro" id="IPR047057">
    <property type="entry name" value="MerR_fam"/>
</dbReference>
<feature type="coiled-coil region" evidence="4">
    <location>
        <begin position="81"/>
        <end position="112"/>
    </location>
</feature>
<accession>A0A1Z4JS31</accession>
<dbReference type="InterPro" id="IPR000551">
    <property type="entry name" value="MerR-type_HTH_dom"/>
</dbReference>
<keyword evidence="7" id="KW-1185">Reference proteome</keyword>
<organism evidence="6 7">
    <name type="scientific">Leptolyngbya boryana NIES-2135</name>
    <dbReference type="NCBI Taxonomy" id="1973484"/>
    <lineage>
        <taxon>Bacteria</taxon>
        <taxon>Bacillati</taxon>
        <taxon>Cyanobacteriota</taxon>
        <taxon>Cyanophyceae</taxon>
        <taxon>Leptolyngbyales</taxon>
        <taxon>Leptolyngbyaceae</taxon>
        <taxon>Leptolyngbya group</taxon>
        <taxon>Leptolyngbya</taxon>
    </lineage>
</organism>
<dbReference type="Pfam" id="PF09278">
    <property type="entry name" value="MerR-DNA-bind"/>
    <property type="match status" value="1"/>
</dbReference>
<gene>
    <name evidence="6" type="ORF">NIES2135_63540</name>
</gene>
<dbReference type="InterPro" id="IPR015358">
    <property type="entry name" value="Tscrpt_reg_MerR_DNA-bd"/>
</dbReference>
<feature type="domain" description="HTH merR-type" evidence="5">
    <location>
        <begin position="7"/>
        <end position="73"/>
    </location>
</feature>
<proteinExistence type="predicted"/>
<sequence length="151" mass="17412">MKEDLLIGELSRRVDLPAQTVRYYERLGLLDPPRRTASQYRIYSSEAEHRLRFIQQAKRFGLSLDEIKRLIKIRTEGAAPCADLKTMVKQHLDELDQHIQEMLVLRQELAQRYERIESVLSKPSAASIEDSCGGKICQLIERDDICGNQQG</sequence>
<dbReference type="EMBL" id="AP018204">
    <property type="protein sequence ID" value="BAY59477.1"/>
    <property type="molecule type" value="Genomic_DNA"/>
</dbReference>
<reference evidence="6 7" key="1">
    <citation type="submission" date="2017-06" db="EMBL/GenBank/DDBJ databases">
        <title>Genome sequencing of cyanobaciteial culture collection at National Institute for Environmental Studies (NIES).</title>
        <authorList>
            <person name="Hirose Y."/>
            <person name="Shimura Y."/>
            <person name="Fujisawa T."/>
            <person name="Nakamura Y."/>
            <person name="Kawachi M."/>
        </authorList>
    </citation>
    <scope>NUCLEOTIDE SEQUENCE [LARGE SCALE GENOMIC DNA]</scope>
    <source>
        <strain evidence="6 7">NIES-2135</strain>
        <plasmid evidence="7">Plasmid Plasmid1 dna</plasmid>
    </source>
</reference>
<dbReference type="GO" id="GO:0003700">
    <property type="term" value="F:DNA-binding transcription factor activity"/>
    <property type="evidence" value="ECO:0007669"/>
    <property type="project" value="InterPro"/>
</dbReference>
<evidence type="ECO:0000259" key="5">
    <source>
        <dbReference type="PROSITE" id="PS50937"/>
    </source>
</evidence>
<evidence type="ECO:0000256" key="2">
    <source>
        <dbReference type="ARBA" id="ARBA00023125"/>
    </source>
</evidence>
<dbReference type="SUPFAM" id="SSF46955">
    <property type="entry name" value="Putative DNA-binding domain"/>
    <property type="match status" value="1"/>
</dbReference>